<proteinExistence type="inferred from homology"/>
<feature type="transmembrane region" description="Helical" evidence="8">
    <location>
        <begin position="193"/>
        <end position="211"/>
    </location>
</feature>
<feature type="transmembrane region" description="Helical" evidence="8">
    <location>
        <begin position="99"/>
        <end position="119"/>
    </location>
</feature>
<evidence type="ECO:0000256" key="1">
    <source>
        <dbReference type="ARBA" id="ARBA00004651"/>
    </source>
</evidence>
<evidence type="ECO:0000256" key="5">
    <source>
        <dbReference type="ARBA" id="ARBA00022692"/>
    </source>
</evidence>
<keyword evidence="10" id="KW-1185">Reference proteome</keyword>
<comment type="subcellular location">
    <subcellularLocation>
        <location evidence="1 8">Cell membrane</location>
        <topology evidence="1 8">Multi-pass membrane protein</topology>
    </subcellularLocation>
</comment>
<reference evidence="10" key="1">
    <citation type="journal article" date="2019" name="Int. J. Syst. Evol. Microbiol.">
        <title>The Global Catalogue of Microorganisms (GCM) 10K type strain sequencing project: providing services to taxonomists for standard genome sequencing and annotation.</title>
        <authorList>
            <consortium name="The Broad Institute Genomics Platform"/>
            <consortium name="The Broad Institute Genome Sequencing Center for Infectious Disease"/>
            <person name="Wu L."/>
            <person name="Ma J."/>
        </authorList>
    </citation>
    <scope>NUCLEOTIDE SEQUENCE [LARGE SCALE GENOMIC DNA]</scope>
    <source>
        <strain evidence="10">CGMCC 4.7178</strain>
    </source>
</reference>
<organism evidence="9 10">
    <name type="scientific">Streptomyces daqingensis</name>
    <dbReference type="NCBI Taxonomy" id="1472640"/>
    <lineage>
        <taxon>Bacteria</taxon>
        <taxon>Bacillati</taxon>
        <taxon>Actinomycetota</taxon>
        <taxon>Actinomycetes</taxon>
        <taxon>Kitasatosporales</taxon>
        <taxon>Streptomycetaceae</taxon>
        <taxon>Streptomyces</taxon>
    </lineage>
</organism>
<evidence type="ECO:0000313" key="9">
    <source>
        <dbReference type="EMBL" id="GGO47244.1"/>
    </source>
</evidence>
<dbReference type="EMBL" id="BMMP01000005">
    <property type="protein sequence ID" value="GGO47244.1"/>
    <property type="molecule type" value="Genomic_DNA"/>
</dbReference>
<keyword evidence="6 8" id="KW-1133">Transmembrane helix</keyword>
<feature type="transmembrane region" description="Helical" evidence="8">
    <location>
        <begin position="47"/>
        <end position="66"/>
    </location>
</feature>
<evidence type="ECO:0000313" key="10">
    <source>
        <dbReference type="Proteomes" id="UP000631535"/>
    </source>
</evidence>
<name>A0ABQ2M5U5_9ACTN</name>
<feature type="transmembrane region" description="Helical" evidence="8">
    <location>
        <begin position="73"/>
        <end position="93"/>
    </location>
</feature>
<evidence type="ECO:0000256" key="7">
    <source>
        <dbReference type="ARBA" id="ARBA00023136"/>
    </source>
</evidence>
<keyword evidence="7 8" id="KW-0472">Membrane</keyword>
<comment type="caution">
    <text evidence="9">The sequence shown here is derived from an EMBL/GenBank/DDBJ whole genome shotgun (WGS) entry which is preliminary data.</text>
</comment>
<gene>
    <name evidence="9" type="ORF">GCM10012287_19450</name>
</gene>
<protein>
    <recommendedName>
        <fullName evidence="8">Probable membrane transporter protein</fullName>
    </recommendedName>
</protein>
<evidence type="ECO:0000256" key="4">
    <source>
        <dbReference type="ARBA" id="ARBA00022475"/>
    </source>
</evidence>
<keyword evidence="4 8" id="KW-1003">Cell membrane</keyword>
<evidence type="ECO:0000256" key="3">
    <source>
        <dbReference type="ARBA" id="ARBA00022448"/>
    </source>
</evidence>
<dbReference type="Proteomes" id="UP000631535">
    <property type="component" value="Unassembled WGS sequence"/>
</dbReference>
<dbReference type="Pfam" id="PF01925">
    <property type="entry name" value="TauE"/>
    <property type="match status" value="1"/>
</dbReference>
<dbReference type="InterPro" id="IPR052017">
    <property type="entry name" value="TSUP"/>
</dbReference>
<sequence length="245" mass="24440">MLSGLPFLSLLGGVVLLGSSVQRMSGIGFGLLASPALVLLMGPVDGVALVNCAGVVIGVAGLATTWRQVRLRTMVPLVAAAAVTVPLGAWFALRLPEPVLLTVLGGLITGAVLLVVLGARVRALRGTGGAVAAGAASGFMNSAAGTGGPALSLYAVNAGWSAREFVPNAQFYGLFVNLLSALAKGVPHLARPAWLLVALTMGAGILLGSALAARTPENGVRRLILGLALAGGVATLAKGLWQLAA</sequence>
<keyword evidence="5 8" id="KW-0812">Transmembrane</keyword>
<dbReference type="InterPro" id="IPR002781">
    <property type="entry name" value="TM_pro_TauE-like"/>
</dbReference>
<dbReference type="PANTHER" id="PTHR30269">
    <property type="entry name" value="TRANSMEMBRANE PROTEIN YFCA"/>
    <property type="match status" value="1"/>
</dbReference>
<dbReference type="PANTHER" id="PTHR30269:SF37">
    <property type="entry name" value="MEMBRANE TRANSPORTER PROTEIN"/>
    <property type="match status" value="1"/>
</dbReference>
<evidence type="ECO:0000256" key="6">
    <source>
        <dbReference type="ARBA" id="ARBA00022989"/>
    </source>
</evidence>
<keyword evidence="3" id="KW-0813">Transport</keyword>
<accession>A0ABQ2M5U5</accession>
<evidence type="ECO:0000256" key="8">
    <source>
        <dbReference type="RuleBase" id="RU363041"/>
    </source>
</evidence>
<comment type="similarity">
    <text evidence="2 8">Belongs to the 4-toluene sulfonate uptake permease (TSUP) (TC 2.A.102) family.</text>
</comment>
<feature type="transmembrane region" description="Helical" evidence="8">
    <location>
        <begin position="223"/>
        <end position="244"/>
    </location>
</feature>
<dbReference type="RefSeq" id="WP_189036692.1">
    <property type="nucleotide sequence ID" value="NZ_BMMP01000005.1"/>
</dbReference>
<evidence type="ECO:0000256" key="2">
    <source>
        <dbReference type="ARBA" id="ARBA00009142"/>
    </source>
</evidence>